<keyword evidence="3" id="KW-1185">Reference proteome</keyword>
<dbReference type="SUPFAM" id="SSF54909">
    <property type="entry name" value="Dimeric alpha+beta barrel"/>
    <property type="match status" value="1"/>
</dbReference>
<gene>
    <name evidence="2" type="ORF">KYK27_12285</name>
</gene>
<accession>A0ABS6XCU5</accession>
<keyword evidence="2" id="KW-0503">Monooxygenase</keyword>
<evidence type="ECO:0000259" key="1">
    <source>
        <dbReference type="PROSITE" id="PS51725"/>
    </source>
</evidence>
<protein>
    <submittedName>
        <fullName evidence="2">Antibiotic biosynthesis monooxygenase</fullName>
    </submittedName>
</protein>
<dbReference type="RefSeq" id="WP_199110343.1">
    <property type="nucleotide sequence ID" value="NZ_JAHWXQ010000003.1"/>
</dbReference>
<proteinExistence type="predicted"/>
<dbReference type="EMBL" id="JAHWXQ010000003">
    <property type="protein sequence ID" value="MBW3365830.1"/>
    <property type="molecule type" value="Genomic_DNA"/>
</dbReference>
<organism evidence="2 3">
    <name type="scientific">Pontibacter populi</name>
    <dbReference type="NCBI Taxonomy" id="890055"/>
    <lineage>
        <taxon>Bacteria</taxon>
        <taxon>Pseudomonadati</taxon>
        <taxon>Bacteroidota</taxon>
        <taxon>Cytophagia</taxon>
        <taxon>Cytophagales</taxon>
        <taxon>Hymenobacteraceae</taxon>
        <taxon>Pontibacter</taxon>
    </lineage>
</organism>
<dbReference type="Pfam" id="PF03992">
    <property type="entry name" value="ABM"/>
    <property type="match status" value="1"/>
</dbReference>
<feature type="domain" description="ABM" evidence="1">
    <location>
        <begin position="3"/>
        <end position="92"/>
    </location>
</feature>
<keyword evidence="2" id="KW-0560">Oxidoreductase</keyword>
<dbReference type="Gene3D" id="3.30.70.100">
    <property type="match status" value="1"/>
</dbReference>
<dbReference type="Proteomes" id="UP000774935">
    <property type="component" value="Unassembled WGS sequence"/>
</dbReference>
<name>A0ABS6XCU5_9BACT</name>
<dbReference type="GO" id="GO:0004497">
    <property type="term" value="F:monooxygenase activity"/>
    <property type="evidence" value="ECO:0007669"/>
    <property type="project" value="UniProtKB-KW"/>
</dbReference>
<dbReference type="PROSITE" id="PS51725">
    <property type="entry name" value="ABM"/>
    <property type="match status" value="1"/>
</dbReference>
<comment type="caution">
    <text evidence="2">The sequence shown here is derived from an EMBL/GenBank/DDBJ whole genome shotgun (WGS) entry which is preliminary data.</text>
</comment>
<reference evidence="2 3" key="1">
    <citation type="submission" date="2021-07" db="EMBL/GenBank/DDBJ databases">
        <authorList>
            <person name="Kim M.K."/>
        </authorList>
    </citation>
    <scope>NUCLEOTIDE SEQUENCE [LARGE SCALE GENOMIC DNA]</scope>
    <source>
        <strain evidence="2 3">HLY7-15</strain>
    </source>
</reference>
<dbReference type="InterPro" id="IPR011008">
    <property type="entry name" value="Dimeric_a/b-barrel"/>
</dbReference>
<dbReference type="InterPro" id="IPR007138">
    <property type="entry name" value="ABM_dom"/>
</dbReference>
<evidence type="ECO:0000313" key="2">
    <source>
        <dbReference type="EMBL" id="MBW3365830.1"/>
    </source>
</evidence>
<sequence length="97" mass="11484">MATIVILEAHIREESVDEAKAFFQKIVPDTRIYEGCLASKIFQDEKEPTLLLMVEDWESEDHHRKYLDWCTKTGMLRKLLRFLSGPPNLRYYHSLDL</sequence>
<evidence type="ECO:0000313" key="3">
    <source>
        <dbReference type="Proteomes" id="UP000774935"/>
    </source>
</evidence>